<dbReference type="Gene3D" id="2.60.120.260">
    <property type="entry name" value="Galactose-binding domain-like"/>
    <property type="match status" value="1"/>
</dbReference>
<evidence type="ECO:0000259" key="2">
    <source>
        <dbReference type="Pfam" id="PF02018"/>
    </source>
</evidence>
<dbReference type="InterPro" id="IPR017853">
    <property type="entry name" value="GH"/>
</dbReference>
<evidence type="ECO:0000256" key="1">
    <source>
        <dbReference type="ARBA" id="ARBA00022801"/>
    </source>
</evidence>
<dbReference type="AlphaFoldDB" id="A0AAW6TVJ2"/>
<dbReference type="Gene3D" id="3.20.20.80">
    <property type="entry name" value="Glycosidases"/>
    <property type="match status" value="2"/>
</dbReference>
<evidence type="ECO:0000313" key="4">
    <source>
        <dbReference type="Proteomes" id="UP001431776"/>
    </source>
</evidence>
<keyword evidence="4" id="KW-1185">Reference proteome</keyword>
<feature type="domain" description="CBM-cenC" evidence="2">
    <location>
        <begin position="297"/>
        <end position="422"/>
    </location>
</feature>
<organism evidence="3 4">
    <name type="scientific">Anaerobaca lacustris</name>
    <dbReference type="NCBI Taxonomy" id="3044600"/>
    <lineage>
        <taxon>Bacteria</taxon>
        <taxon>Pseudomonadati</taxon>
        <taxon>Planctomycetota</taxon>
        <taxon>Phycisphaerae</taxon>
        <taxon>Sedimentisphaerales</taxon>
        <taxon>Anaerobacaceae</taxon>
        <taxon>Anaerobaca</taxon>
    </lineage>
</organism>
<dbReference type="Proteomes" id="UP001431776">
    <property type="component" value="Unassembled WGS sequence"/>
</dbReference>
<protein>
    <submittedName>
        <fullName evidence="3">Carbohydrate binding domain-containing protein</fullName>
    </submittedName>
</protein>
<gene>
    <name evidence="3" type="ORF">QJ522_11455</name>
</gene>
<dbReference type="SUPFAM" id="SSF49785">
    <property type="entry name" value="Galactose-binding domain-like"/>
    <property type="match status" value="1"/>
</dbReference>
<reference evidence="3" key="1">
    <citation type="submission" date="2023-05" db="EMBL/GenBank/DDBJ databases">
        <title>Anaerotaeda fermentans gen. nov., sp. nov., a novel anaerobic planctomycete of the new family within the order Sedimentisphaerales isolated from Taman Peninsula, Russia.</title>
        <authorList>
            <person name="Khomyakova M.A."/>
            <person name="Merkel A.Y."/>
            <person name="Slobodkin A.I."/>
        </authorList>
    </citation>
    <scope>NUCLEOTIDE SEQUENCE</scope>
    <source>
        <strain evidence="3">M17dextr</strain>
    </source>
</reference>
<dbReference type="Pfam" id="PF02018">
    <property type="entry name" value="CBM_4_9"/>
    <property type="match status" value="1"/>
</dbReference>
<dbReference type="GO" id="GO:0016798">
    <property type="term" value="F:hydrolase activity, acting on glycosyl bonds"/>
    <property type="evidence" value="ECO:0007669"/>
    <property type="project" value="InterPro"/>
</dbReference>
<keyword evidence="1" id="KW-0378">Hydrolase</keyword>
<dbReference type="EMBL" id="JASCXX010000012">
    <property type="protein sequence ID" value="MDI6449662.1"/>
    <property type="molecule type" value="Genomic_DNA"/>
</dbReference>
<comment type="caution">
    <text evidence="3">The sequence shown here is derived from an EMBL/GenBank/DDBJ whole genome shotgun (WGS) entry which is preliminary data.</text>
</comment>
<accession>A0AAW6TVJ2</accession>
<dbReference type="RefSeq" id="WP_349245070.1">
    <property type="nucleotide sequence ID" value="NZ_JASCXX010000012.1"/>
</dbReference>
<dbReference type="InterPro" id="IPR003305">
    <property type="entry name" value="CenC_carb-bd"/>
</dbReference>
<dbReference type="InterPro" id="IPR008979">
    <property type="entry name" value="Galactose-bd-like_sf"/>
</dbReference>
<proteinExistence type="predicted"/>
<evidence type="ECO:0000313" key="3">
    <source>
        <dbReference type="EMBL" id="MDI6449662.1"/>
    </source>
</evidence>
<name>A0AAW6TVJ2_9BACT</name>
<dbReference type="SUPFAM" id="SSF51445">
    <property type="entry name" value="(Trans)glycosidases"/>
    <property type="match status" value="2"/>
</dbReference>
<sequence>MKPRQITTIDDTARTHTVSQVLSLALAGLSLLAVSSASGQDSVPFVIPAEIDRKHAIWLNDSHPITADSARLTARNARFVRDGNPIRIWGVNLSFGANFPTHADAPHVAARLAAVGVNSVRFHHMDTARWPRGIWNAQDGKTIEPEALDRLDYFINELARQGIWANLNLHVGRTHSEYLGLPDSDSGYDKVVNLFTPDLVQAQKQFARDLLTHVNRYRNVRYADDAAVAFVEITNENSFFMWDGDQRLRRLPPYYARILQDRFVRWLKNRYGSDEALGAAWGRGTEPLGETMLQDGTFRSWDATGNLPRHWNLEQHEGCRASLSQTAEAIKIRIDRANDTTWHLQLTQGGLSLSEGRYYTVSFDASSDKPRQISCTVSQAHSPWSNMGLSRTVSLDTESKRFRFGFVARADEGNARISFALGGDSASVSLANVEVRPGGQVALAEGESLSAGNIALFAENESRQRILDRMIFLAETEKAYFDEMRRFVKDELGCQALVTGTIVFGPLGLWAQSDMDFIDSHAYWQHPRFPGRPWDQGNWLVDQKPMTDYRNEATLFRIAAERLAGKPFTVSEYNHPAPLDSQAECVPMMASFAAAQGWDGIWFYTYSHSGDSWDRQTLSSFFDIDTNPAKWGFMRAGAAIYRDAAIAPLGPTHHVRITDPANEPAGLAGLHIQHDRNMRSILQRAAGITDDDMLKAVYIPSLAPVSDSAGAGRMSSSTLAWSVDAAGKGLYHAADGDVQVVIGHADRMGPATHGNVRITSPQFAALTVTPLGDGRRMLVTACGRCENTGMQFSDDRRTVGRNWGQAPVRIEPVEGRLALPAGRWTCRALAPDGSPKQQVPVSYEGDKGVLNLSPAHGTMWYLLERSTR</sequence>